<dbReference type="InterPro" id="IPR012334">
    <property type="entry name" value="Pectin_lyas_fold"/>
</dbReference>
<feature type="chain" id="PRO_5044800248" description="Exopolygalacturonase-like" evidence="9">
    <location>
        <begin position="27"/>
        <end position="391"/>
    </location>
</feature>
<evidence type="ECO:0000256" key="3">
    <source>
        <dbReference type="ARBA" id="ARBA00022512"/>
    </source>
</evidence>
<keyword evidence="5 8" id="KW-0378">Hydrolase</keyword>
<dbReference type="GO" id="GO:0071555">
    <property type="term" value="P:cell wall organization"/>
    <property type="evidence" value="ECO:0007669"/>
    <property type="project" value="UniProtKB-KW"/>
</dbReference>
<dbReference type="InterPro" id="IPR006626">
    <property type="entry name" value="PbH1"/>
</dbReference>
<evidence type="ECO:0000256" key="6">
    <source>
        <dbReference type="ARBA" id="ARBA00023295"/>
    </source>
</evidence>
<evidence type="ECO:0000256" key="1">
    <source>
        <dbReference type="ARBA" id="ARBA00004191"/>
    </source>
</evidence>
<evidence type="ECO:0000256" key="4">
    <source>
        <dbReference type="ARBA" id="ARBA00022525"/>
    </source>
</evidence>
<dbReference type="PANTHER" id="PTHR31375">
    <property type="match status" value="1"/>
</dbReference>
<accession>A0ABD2YE39</accession>
<dbReference type="Pfam" id="PF00295">
    <property type="entry name" value="Glyco_hydro_28"/>
    <property type="match status" value="1"/>
</dbReference>
<dbReference type="InterPro" id="IPR011050">
    <property type="entry name" value="Pectin_lyase_fold/virulence"/>
</dbReference>
<keyword evidence="9" id="KW-0732">Signal</keyword>
<comment type="subcellular location">
    <subcellularLocation>
        <location evidence="1">Secreted</location>
        <location evidence="1">Cell wall</location>
    </subcellularLocation>
</comment>
<sequence length="391" mass="41122">MGMARKSSTIAAVLIILCSALGCCNAVGLPVRRGRDLGAVFNVAFMQAWHAACNFIGPRARVFVPVGIFTIGEVLFQGPCKPLSPVIFQVAGTLQAVSDVSAYSGQGWISFNSVYGLIITGGGTIDGQGQNVWQYNDCKSNGDCVHLPASVHFIDVKNAKIKGLNFVNAMGFHMHISDSYLVRAHSLTITAPPDSPNTDGLHISKSNTIKVSRSVIRTGDDCVSIGQGATNVTINQVVCGPGHGISVGSLGRLPNEMDVRGLIVKNCTLQGTTNGIRIKTFGGSGPSVAAGMLFSDVVVENVLNPIIIDQNYGGSSSKPSQVKITDVIYDNIRGTTNSPVAINLMCSSSVPCKNVHFANINLKYIGNNVLSSTCANAQVISSGVQNPRPCL</sequence>
<dbReference type="InterPro" id="IPR000743">
    <property type="entry name" value="Glyco_hydro_28"/>
</dbReference>
<dbReference type="PROSITE" id="PS51257">
    <property type="entry name" value="PROKAR_LIPOPROTEIN"/>
    <property type="match status" value="1"/>
</dbReference>
<gene>
    <name evidence="10" type="ORF">ACH5RR_031068</name>
</gene>
<evidence type="ECO:0000256" key="8">
    <source>
        <dbReference type="RuleBase" id="RU361169"/>
    </source>
</evidence>
<comment type="similarity">
    <text evidence="2 8">Belongs to the glycosyl hydrolase 28 family.</text>
</comment>
<keyword evidence="7" id="KW-0961">Cell wall biogenesis/degradation</keyword>
<dbReference type="Proteomes" id="UP001630127">
    <property type="component" value="Unassembled WGS sequence"/>
</dbReference>
<evidence type="ECO:0000256" key="7">
    <source>
        <dbReference type="ARBA" id="ARBA00023316"/>
    </source>
</evidence>
<dbReference type="Gene3D" id="2.160.20.10">
    <property type="entry name" value="Single-stranded right-handed beta-helix, Pectin lyase-like"/>
    <property type="match status" value="1"/>
</dbReference>
<comment type="caution">
    <text evidence="10">The sequence shown here is derived from an EMBL/GenBank/DDBJ whole genome shotgun (WGS) entry which is preliminary data.</text>
</comment>
<keyword evidence="4" id="KW-0964">Secreted</keyword>
<keyword evidence="11" id="KW-1185">Reference proteome</keyword>
<name>A0ABD2YE39_9GENT</name>
<dbReference type="SMART" id="SM00710">
    <property type="entry name" value="PbH1"/>
    <property type="match status" value="5"/>
</dbReference>
<keyword evidence="6 8" id="KW-0326">Glycosidase</keyword>
<dbReference type="SUPFAM" id="SSF51126">
    <property type="entry name" value="Pectin lyase-like"/>
    <property type="match status" value="1"/>
</dbReference>
<organism evidence="10 11">
    <name type="scientific">Cinchona calisaya</name>
    <dbReference type="NCBI Taxonomy" id="153742"/>
    <lineage>
        <taxon>Eukaryota</taxon>
        <taxon>Viridiplantae</taxon>
        <taxon>Streptophyta</taxon>
        <taxon>Embryophyta</taxon>
        <taxon>Tracheophyta</taxon>
        <taxon>Spermatophyta</taxon>
        <taxon>Magnoliopsida</taxon>
        <taxon>eudicotyledons</taxon>
        <taxon>Gunneridae</taxon>
        <taxon>Pentapetalae</taxon>
        <taxon>asterids</taxon>
        <taxon>lamiids</taxon>
        <taxon>Gentianales</taxon>
        <taxon>Rubiaceae</taxon>
        <taxon>Cinchonoideae</taxon>
        <taxon>Cinchoneae</taxon>
        <taxon>Cinchona</taxon>
    </lineage>
</organism>
<evidence type="ECO:0008006" key="12">
    <source>
        <dbReference type="Google" id="ProtNLM"/>
    </source>
</evidence>
<evidence type="ECO:0000256" key="9">
    <source>
        <dbReference type="SAM" id="SignalP"/>
    </source>
</evidence>
<proteinExistence type="inferred from homology"/>
<evidence type="ECO:0000256" key="2">
    <source>
        <dbReference type="ARBA" id="ARBA00008834"/>
    </source>
</evidence>
<evidence type="ECO:0000313" key="10">
    <source>
        <dbReference type="EMBL" id="KAL3505686.1"/>
    </source>
</evidence>
<feature type="signal peptide" evidence="9">
    <location>
        <begin position="1"/>
        <end position="26"/>
    </location>
</feature>
<evidence type="ECO:0000313" key="11">
    <source>
        <dbReference type="Proteomes" id="UP001630127"/>
    </source>
</evidence>
<protein>
    <recommendedName>
        <fullName evidence="12">Exopolygalacturonase-like</fullName>
    </recommendedName>
</protein>
<keyword evidence="3" id="KW-0134">Cell wall</keyword>
<evidence type="ECO:0000256" key="5">
    <source>
        <dbReference type="ARBA" id="ARBA00022801"/>
    </source>
</evidence>
<dbReference type="FunFam" id="2.160.20.10:FF:000004">
    <property type="entry name" value="Pectin lyase-like superfamily protein"/>
    <property type="match status" value="1"/>
</dbReference>
<reference evidence="10 11" key="1">
    <citation type="submission" date="2024-11" db="EMBL/GenBank/DDBJ databases">
        <title>A near-complete genome assembly of Cinchona calisaya.</title>
        <authorList>
            <person name="Lian D.C."/>
            <person name="Zhao X.W."/>
            <person name="Wei L."/>
        </authorList>
    </citation>
    <scope>NUCLEOTIDE SEQUENCE [LARGE SCALE GENOMIC DNA]</scope>
    <source>
        <tissue evidence="10">Nenye</tissue>
    </source>
</reference>
<dbReference type="GO" id="GO:0004553">
    <property type="term" value="F:hydrolase activity, hydrolyzing O-glycosyl compounds"/>
    <property type="evidence" value="ECO:0007669"/>
    <property type="project" value="UniProtKB-ARBA"/>
</dbReference>
<dbReference type="EMBL" id="JBJUIK010000013">
    <property type="protein sequence ID" value="KAL3505686.1"/>
    <property type="molecule type" value="Genomic_DNA"/>
</dbReference>
<dbReference type="AlphaFoldDB" id="A0ABD2YE39"/>